<keyword evidence="3 5" id="KW-1133">Transmembrane helix</keyword>
<keyword evidence="7" id="KW-1185">Reference proteome</keyword>
<comment type="caution">
    <text evidence="6">The sequence shown here is derived from an EMBL/GenBank/DDBJ whole genome shotgun (WGS) entry which is preliminary data.</text>
</comment>
<dbReference type="InterPro" id="IPR059112">
    <property type="entry name" value="CysZ/EI24"/>
</dbReference>
<keyword evidence="4 5" id="KW-0472">Membrane</keyword>
<organism evidence="6 7">
    <name type="scientific">Adineta ricciae</name>
    <name type="common">Rotifer</name>
    <dbReference type="NCBI Taxonomy" id="249248"/>
    <lineage>
        <taxon>Eukaryota</taxon>
        <taxon>Metazoa</taxon>
        <taxon>Spiralia</taxon>
        <taxon>Gnathifera</taxon>
        <taxon>Rotifera</taxon>
        <taxon>Eurotatoria</taxon>
        <taxon>Bdelloidea</taxon>
        <taxon>Adinetida</taxon>
        <taxon>Adinetidae</taxon>
        <taxon>Adineta</taxon>
    </lineage>
</organism>
<dbReference type="EMBL" id="CAJNOR010014949">
    <property type="protein sequence ID" value="CAF1680542.1"/>
    <property type="molecule type" value="Genomic_DNA"/>
</dbReference>
<feature type="non-terminal residue" evidence="6">
    <location>
        <position position="1"/>
    </location>
</feature>
<proteinExistence type="predicted"/>
<protein>
    <submittedName>
        <fullName evidence="6">Uncharacterized protein</fullName>
    </submittedName>
</protein>
<comment type="subcellular location">
    <subcellularLocation>
        <location evidence="1">Membrane</location>
        <topology evidence="1">Multi-pass membrane protein</topology>
    </subcellularLocation>
</comment>
<feature type="non-terminal residue" evidence="6">
    <location>
        <position position="192"/>
    </location>
</feature>
<dbReference type="PANTHER" id="PTHR34292:SF2">
    <property type="entry name" value="OUTER SPORE WALL PROTEIN LDS1"/>
    <property type="match status" value="1"/>
</dbReference>
<gene>
    <name evidence="6" type="ORF">XAT740_LOCUS60469</name>
</gene>
<evidence type="ECO:0000313" key="7">
    <source>
        <dbReference type="Proteomes" id="UP000663828"/>
    </source>
</evidence>
<evidence type="ECO:0000256" key="5">
    <source>
        <dbReference type="SAM" id="Phobius"/>
    </source>
</evidence>
<evidence type="ECO:0000256" key="2">
    <source>
        <dbReference type="ARBA" id="ARBA00022692"/>
    </source>
</evidence>
<reference evidence="6" key="1">
    <citation type="submission" date="2021-02" db="EMBL/GenBank/DDBJ databases">
        <authorList>
            <person name="Nowell W R."/>
        </authorList>
    </citation>
    <scope>NUCLEOTIDE SEQUENCE</scope>
</reference>
<feature type="transmembrane region" description="Helical" evidence="5">
    <location>
        <begin position="147"/>
        <end position="166"/>
    </location>
</feature>
<feature type="transmembrane region" description="Helical" evidence="5">
    <location>
        <begin position="27"/>
        <end position="53"/>
    </location>
</feature>
<evidence type="ECO:0000256" key="3">
    <source>
        <dbReference type="ARBA" id="ARBA00022989"/>
    </source>
</evidence>
<accession>A0A816GWL6</accession>
<dbReference type="PANTHER" id="PTHR34292">
    <property type="entry name" value="OUTER SPORE WALL PROTEIN LDS1"/>
    <property type="match status" value="1"/>
</dbReference>
<dbReference type="AlphaFoldDB" id="A0A816GWL6"/>
<dbReference type="Pfam" id="PF07264">
    <property type="entry name" value="EI24"/>
    <property type="match status" value="1"/>
</dbReference>
<keyword evidence="2 5" id="KW-0812">Transmembrane</keyword>
<feature type="transmembrane region" description="Helical" evidence="5">
    <location>
        <begin position="65"/>
        <end position="98"/>
    </location>
</feature>
<evidence type="ECO:0000313" key="6">
    <source>
        <dbReference type="EMBL" id="CAF1680542.1"/>
    </source>
</evidence>
<dbReference type="InterPro" id="IPR052786">
    <property type="entry name" value="Spore_wall_assembly"/>
</dbReference>
<sequence>MAIHSSSSYPFRGILYLLTHPPLWRHIFCGLIIMLLAAIVTSVLLFVFIFPLQAYAFENYMAEWLSWLISFFVTLFEIGVSILVISSLFLACYMDVIFDSVWRQETMGLNEGETHRRSATTYTCIKSFLTLILFRVVLLVVTSPLNLIPIVGTILYIYINGYYYAWSLHCRYFDLLGLSFLQGRHFVEENRN</sequence>
<dbReference type="Proteomes" id="UP000663828">
    <property type="component" value="Unassembled WGS sequence"/>
</dbReference>
<name>A0A816GWL6_ADIRI</name>
<evidence type="ECO:0000256" key="4">
    <source>
        <dbReference type="ARBA" id="ARBA00023136"/>
    </source>
</evidence>
<evidence type="ECO:0000256" key="1">
    <source>
        <dbReference type="ARBA" id="ARBA00004141"/>
    </source>
</evidence>